<dbReference type="GeneID" id="42903471"/>
<dbReference type="HAMAP" id="MF_01342">
    <property type="entry name" value="Ribosomal_uL16"/>
    <property type="match status" value="1"/>
</dbReference>
<name>A0A650ANR0_CHLVU</name>
<geneLocation type="mitochondrion" evidence="9"/>
<dbReference type="GO" id="GO:0003735">
    <property type="term" value="F:structural constituent of ribosome"/>
    <property type="evidence" value="ECO:0007669"/>
    <property type="project" value="InterPro"/>
</dbReference>
<dbReference type="FunFam" id="3.90.1170.10:FF:000001">
    <property type="entry name" value="50S ribosomal protein L16"/>
    <property type="match status" value="1"/>
</dbReference>
<keyword evidence="4 9" id="KW-0496">Mitochondrion</keyword>
<evidence type="ECO:0000256" key="4">
    <source>
        <dbReference type="ARBA" id="ARBA00023128"/>
    </source>
</evidence>
<reference evidence="10" key="2">
    <citation type="submission" date="2019-05" db="EMBL/GenBank/DDBJ databases">
        <title>Chlorella vulgaris UTEX259 complete mitochondrial genome.</title>
        <authorList>
            <person name="Wang Y."/>
            <person name="Xu X."/>
        </authorList>
    </citation>
    <scope>NUCLEOTIDE SEQUENCE</scope>
    <source>
        <strain evidence="10">UTEX259</strain>
    </source>
</reference>
<dbReference type="PANTHER" id="PTHR12220:SF24">
    <property type="entry name" value="LARGE RIBOSOMAL SUBUNIT PROTEIN UL16M"/>
    <property type="match status" value="1"/>
</dbReference>
<dbReference type="PROSITE" id="PS00586">
    <property type="entry name" value="RIBOSOMAL_L16_1"/>
    <property type="match status" value="1"/>
</dbReference>
<evidence type="ECO:0000256" key="2">
    <source>
        <dbReference type="ARBA" id="ARBA00008931"/>
    </source>
</evidence>
<comment type="similarity">
    <text evidence="2 8">Belongs to the universal ribosomal protein uL16 family.</text>
</comment>
<dbReference type="PRINTS" id="PR00060">
    <property type="entry name" value="RIBOSOMALL16"/>
</dbReference>
<keyword evidence="5 8" id="KW-0687">Ribonucleoprotein</keyword>
<evidence type="ECO:0000313" key="10">
    <source>
        <dbReference type="EMBL" id="QGN75138.1"/>
    </source>
</evidence>
<dbReference type="CDD" id="cd01433">
    <property type="entry name" value="Ribosomal_L16_L10e"/>
    <property type="match status" value="1"/>
</dbReference>
<dbReference type="InterPro" id="IPR000114">
    <property type="entry name" value="Ribosomal_uL16_bact-type"/>
</dbReference>
<dbReference type="PROSITE" id="PS00701">
    <property type="entry name" value="RIBOSOMAL_L16_2"/>
    <property type="match status" value="1"/>
</dbReference>
<dbReference type="EMBL" id="MK948101">
    <property type="protein sequence ID" value="QGN75022.1"/>
    <property type="molecule type" value="Genomic_DNA"/>
</dbReference>
<accession>A0A650ANR0</accession>
<dbReference type="SUPFAM" id="SSF54686">
    <property type="entry name" value="Ribosomal protein L16p/L10e"/>
    <property type="match status" value="1"/>
</dbReference>
<dbReference type="InterPro" id="IPR016180">
    <property type="entry name" value="Ribosomal_uL16_dom"/>
</dbReference>
<evidence type="ECO:0000256" key="6">
    <source>
        <dbReference type="ARBA" id="ARBA00035302"/>
    </source>
</evidence>
<dbReference type="InterPro" id="IPR036920">
    <property type="entry name" value="Ribosomal_uL16_sf"/>
</dbReference>
<dbReference type="RefSeq" id="YP_009720833.1">
    <property type="nucleotide sequence ID" value="NC_045362.1"/>
</dbReference>
<dbReference type="GO" id="GO:0019843">
    <property type="term" value="F:rRNA binding"/>
    <property type="evidence" value="ECO:0007669"/>
    <property type="project" value="InterPro"/>
</dbReference>
<keyword evidence="3 8" id="KW-0689">Ribosomal protein</keyword>
<proteinExistence type="inferred from homology"/>
<dbReference type="GO" id="GO:0032543">
    <property type="term" value="P:mitochondrial translation"/>
    <property type="evidence" value="ECO:0007669"/>
    <property type="project" value="TreeGrafter"/>
</dbReference>
<dbReference type="EMBL" id="MK948103">
    <property type="protein sequence ID" value="QGN75138.1"/>
    <property type="molecule type" value="Genomic_DNA"/>
</dbReference>
<organism evidence="9">
    <name type="scientific">Chlorella vulgaris</name>
    <name type="common">Green alga</name>
    <dbReference type="NCBI Taxonomy" id="3077"/>
    <lineage>
        <taxon>Eukaryota</taxon>
        <taxon>Viridiplantae</taxon>
        <taxon>Chlorophyta</taxon>
        <taxon>core chlorophytes</taxon>
        <taxon>Trebouxiophyceae</taxon>
        <taxon>Chlorellales</taxon>
        <taxon>Chlorellaceae</taxon>
        <taxon>Chlorella clade</taxon>
        <taxon>Chlorella</taxon>
    </lineage>
</organism>
<evidence type="ECO:0000256" key="5">
    <source>
        <dbReference type="ARBA" id="ARBA00023274"/>
    </source>
</evidence>
<dbReference type="InterPro" id="IPR020798">
    <property type="entry name" value="Ribosomal_uL16_CS"/>
</dbReference>
<sequence length="135" mass="15461">MLQPKRTKFRKFQKGRVNGILGNTTRLEFGEYGLKTLESGRIPAKTIEAVRRILTRKFKRLGQIWIRIFPDISVSSKPAEVRMGKGKGAPSFWVCRVKKGQILFEMDGISSQLAKQASLLAYYKLPLKTKFITRD</sequence>
<comment type="subcellular location">
    <subcellularLocation>
        <location evidence="1">Mitochondrion</location>
    </subcellularLocation>
</comment>
<evidence type="ECO:0000256" key="3">
    <source>
        <dbReference type="ARBA" id="ARBA00022980"/>
    </source>
</evidence>
<dbReference type="NCBIfam" id="TIGR01164">
    <property type="entry name" value="rplP_bact"/>
    <property type="match status" value="1"/>
</dbReference>
<evidence type="ECO:0000256" key="1">
    <source>
        <dbReference type="ARBA" id="ARBA00004173"/>
    </source>
</evidence>
<evidence type="ECO:0000256" key="8">
    <source>
        <dbReference type="RuleBase" id="RU004413"/>
    </source>
</evidence>
<evidence type="ECO:0000313" key="9">
    <source>
        <dbReference type="EMBL" id="QGN75022.1"/>
    </source>
</evidence>
<reference evidence="9" key="1">
    <citation type="submission" date="2019-05" db="EMBL/GenBank/DDBJ databases">
        <title>Chlorella vulgaris NJ-7 complete mitochondrial genome.</title>
        <authorList>
            <person name="Wang Y."/>
            <person name="Xu X."/>
        </authorList>
    </citation>
    <scope>NUCLEOTIDE SEQUENCE</scope>
    <source>
        <strain evidence="9">NJ-7</strain>
    </source>
</reference>
<gene>
    <name evidence="9" type="primary">rpl16</name>
</gene>
<dbReference type="GO" id="GO:0005762">
    <property type="term" value="C:mitochondrial large ribosomal subunit"/>
    <property type="evidence" value="ECO:0007669"/>
    <property type="project" value="TreeGrafter"/>
</dbReference>
<dbReference type="Pfam" id="PF00252">
    <property type="entry name" value="Ribosomal_L16"/>
    <property type="match status" value="1"/>
</dbReference>
<dbReference type="PANTHER" id="PTHR12220">
    <property type="entry name" value="50S/60S RIBOSOMAL PROTEIN L16"/>
    <property type="match status" value="1"/>
</dbReference>
<dbReference type="Gene3D" id="3.90.1170.10">
    <property type="entry name" value="Ribosomal protein L10e/L16"/>
    <property type="match status" value="1"/>
</dbReference>
<dbReference type="AlphaFoldDB" id="A0A650ANR0"/>
<dbReference type="InterPro" id="IPR047873">
    <property type="entry name" value="Ribosomal_uL16"/>
</dbReference>
<evidence type="ECO:0000256" key="7">
    <source>
        <dbReference type="ARBA" id="ARBA00042582"/>
    </source>
</evidence>
<protein>
    <recommendedName>
        <fullName evidence="6">Large ribosomal subunit protein uL16m</fullName>
    </recommendedName>
    <alternativeName>
        <fullName evidence="7">60S ribosomal protein L16, mitochondrial</fullName>
    </alternativeName>
</protein>